<accession>A0A916DVI6</accession>
<dbReference type="PANTHER" id="PTHR36439">
    <property type="entry name" value="BLL4334 PROTEIN"/>
    <property type="match status" value="1"/>
</dbReference>
<protein>
    <submittedName>
        <fullName evidence="1">DUF1697 domain-containing protein</fullName>
    </submittedName>
</protein>
<dbReference type="PANTHER" id="PTHR36439:SF1">
    <property type="entry name" value="DUF1697 DOMAIN-CONTAINING PROTEIN"/>
    <property type="match status" value="1"/>
</dbReference>
<evidence type="ECO:0000313" key="2">
    <source>
        <dbReference type="Proteomes" id="UP001060919"/>
    </source>
</evidence>
<dbReference type="Gene3D" id="3.30.70.1260">
    <property type="entry name" value="bacterial protein sp0830 like"/>
    <property type="match status" value="1"/>
</dbReference>
<gene>
    <name evidence="1" type="ORF">AsAng_0045290</name>
</gene>
<name>A0A916DVI6_9BACT</name>
<dbReference type="EMBL" id="AP026867">
    <property type="protein sequence ID" value="BDS13767.1"/>
    <property type="molecule type" value="Genomic_DNA"/>
</dbReference>
<sequence>MKYITLLRGINVSGQKKVKMADLRTMCETMGYQNVQTYIQSGNIVFEGAEEDTDWIAQSMHQKIQTTFGYDVSVMVRTEDYWKEVAVNNPFLEANPDLEIKFLHVTFLAEVPTVDSIKALQEVAAGTDELAIINNRVYLYTPNGYGRTKLSNTTIEKKLQVSATTRNWRTVSKLLEM</sequence>
<proteinExistence type="predicted"/>
<evidence type="ECO:0000313" key="1">
    <source>
        <dbReference type="EMBL" id="BDS13767.1"/>
    </source>
</evidence>
<dbReference type="KEGG" id="aup:AsAng_0045290"/>
<dbReference type="InterPro" id="IPR012545">
    <property type="entry name" value="DUF1697"/>
</dbReference>
<keyword evidence="2" id="KW-1185">Reference proteome</keyword>
<dbReference type="Proteomes" id="UP001060919">
    <property type="component" value="Chromosome"/>
</dbReference>
<dbReference type="Pfam" id="PF08002">
    <property type="entry name" value="DUF1697"/>
    <property type="match status" value="1"/>
</dbReference>
<dbReference type="SUPFAM" id="SSF160379">
    <property type="entry name" value="SP0830-like"/>
    <property type="match status" value="1"/>
</dbReference>
<dbReference type="RefSeq" id="WP_264789019.1">
    <property type="nucleotide sequence ID" value="NZ_AP026867.1"/>
</dbReference>
<organism evidence="1 2">
    <name type="scientific">Aureispira anguillae</name>
    <dbReference type="NCBI Taxonomy" id="2864201"/>
    <lineage>
        <taxon>Bacteria</taxon>
        <taxon>Pseudomonadati</taxon>
        <taxon>Bacteroidota</taxon>
        <taxon>Saprospiria</taxon>
        <taxon>Saprospirales</taxon>
        <taxon>Saprospiraceae</taxon>
        <taxon>Aureispira</taxon>
    </lineage>
</organism>
<dbReference type="PIRSF" id="PIRSF008502">
    <property type="entry name" value="UCP008502"/>
    <property type="match status" value="1"/>
</dbReference>
<dbReference type="Gene3D" id="3.30.70.1280">
    <property type="entry name" value="SP0830-like domains"/>
    <property type="match status" value="1"/>
</dbReference>
<reference evidence="1" key="1">
    <citation type="submission" date="2022-09" db="EMBL/GenBank/DDBJ databases">
        <title>Aureispira anguillicida sp. nov., isolated from Leptocephalus of Japanese eel Anguilla japonica.</title>
        <authorList>
            <person name="Yuasa K."/>
            <person name="Mekata T."/>
            <person name="Ikunari K."/>
        </authorList>
    </citation>
    <scope>NUCLEOTIDE SEQUENCE</scope>
    <source>
        <strain evidence="1">EL160426</strain>
    </source>
</reference>
<dbReference type="AlphaFoldDB" id="A0A916DVI6"/>